<proteinExistence type="predicted"/>
<organism evidence="4 5">
    <name type="scientific">Streptomyces ramulosus</name>
    <dbReference type="NCBI Taxonomy" id="47762"/>
    <lineage>
        <taxon>Bacteria</taxon>
        <taxon>Bacillati</taxon>
        <taxon>Actinomycetota</taxon>
        <taxon>Actinomycetes</taxon>
        <taxon>Kitasatosporales</taxon>
        <taxon>Streptomycetaceae</taxon>
        <taxon>Streptomyces</taxon>
    </lineage>
</organism>
<feature type="domain" description="DUF3492" evidence="3">
    <location>
        <begin position="161"/>
        <end position="259"/>
    </location>
</feature>
<keyword evidence="4" id="KW-0808">Transferase</keyword>
<dbReference type="PANTHER" id="PTHR12526">
    <property type="entry name" value="GLYCOSYLTRANSFERASE"/>
    <property type="match status" value="1"/>
</dbReference>
<dbReference type="InterPro" id="IPR022622">
    <property type="entry name" value="DUF3492"/>
</dbReference>
<dbReference type="PANTHER" id="PTHR12526:SF636">
    <property type="entry name" value="BLL3647 PROTEIN"/>
    <property type="match status" value="1"/>
</dbReference>
<dbReference type="GO" id="GO:0016757">
    <property type="term" value="F:glycosyltransferase activity"/>
    <property type="evidence" value="ECO:0007669"/>
    <property type="project" value="UniProtKB-KW"/>
</dbReference>
<protein>
    <recommendedName>
        <fullName evidence="1">D-inositol 3-phosphate glycosyltransferase</fullName>
    </recommendedName>
</protein>
<sequence length="530" mass="55121">MRIGLLTEGARTGAVRRAPRWYDRLVQGLPGHEFTEFALPAGPSSGDPARRARTPDRADRRRFARHFTDLAAALTAEPAGGAPQADRFAAGLHGLAGLARDRADLPALLRSEAALRLLERACRAPGALAAAHAVRVPDLLAVAGHLDEALRPLSLDWYGDGAPGLDAVDLCHATAAGPTALAGVLAKRFFGTPLLVSEDGPGLRAHYLDRATTPLSAPARALLAAFQRALAAETYARATLITPGTAHARRWQERCGAAPQRLRTVHPGVPAGPFLQASDAVADDAATLVWAGPVEPSQDLAGLLRAFAHVRTAVPGAVLRIVGRPGDAPDAAAYLAHCRALADRLFPGTPGPVRFEEPAAPGASAVAGAYATAAVVVLSGAGEGFPYGLVEAMFSGRALVAADAGAVCEVIGSTGLVVPAGDPHALADAVLALLADPARRVRLGGAARARALELFTVDRHLTAFRGIYLELLAHARPEPDPGTPRPFARPAETHLPGRRGAVPRTPPADRTPSWAAGPRRRPAVTRGEAR</sequence>
<dbReference type="Pfam" id="PF11997">
    <property type="entry name" value="DUF3492"/>
    <property type="match status" value="1"/>
</dbReference>
<dbReference type="Gene3D" id="3.40.50.2000">
    <property type="entry name" value="Glycogen Phosphorylase B"/>
    <property type="match status" value="2"/>
</dbReference>
<keyword evidence="4" id="KW-0328">Glycosyltransferase</keyword>
<dbReference type="EMBL" id="JBHSPW010000003">
    <property type="protein sequence ID" value="MFC5893060.1"/>
    <property type="molecule type" value="Genomic_DNA"/>
</dbReference>
<comment type="caution">
    <text evidence="4">The sequence shown here is derived from an EMBL/GenBank/DDBJ whole genome shotgun (WGS) entry which is preliminary data.</text>
</comment>
<keyword evidence="5" id="KW-1185">Reference proteome</keyword>
<dbReference type="Proteomes" id="UP001596241">
    <property type="component" value="Unassembled WGS sequence"/>
</dbReference>
<accession>A0ABW1FGK4</accession>
<evidence type="ECO:0000256" key="1">
    <source>
        <dbReference type="ARBA" id="ARBA00021292"/>
    </source>
</evidence>
<feature type="region of interest" description="Disordered" evidence="2">
    <location>
        <begin position="478"/>
        <end position="530"/>
    </location>
</feature>
<evidence type="ECO:0000313" key="4">
    <source>
        <dbReference type="EMBL" id="MFC5893060.1"/>
    </source>
</evidence>
<evidence type="ECO:0000259" key="3">
    <source>
        <dbReference type="Pfam" id="PF11997"/>
    </source>
</evidence>
<reference evidence="5" key="1">
    <citation type="journal article" date="2019" name="Int. J. Syst. Evol. Microbiol.">
        <title>The Global Catalogue of Microorganisms (GCM) 10K type strain sequencing project: providing services to taxonomists for standard genome sequencing and annotation.</title>
        <authorList>
            <consortium name="The Broad Institute Genomics Platform"/>
            <consortium name="The Broad Institute Genome Sequencing Center for Infectious Disease"/>
            <person name="Wu L."/>
            <person name="Ma J."/>
        </authorList>
    </citation>
    <scope>NUCLEOTIDE SEQUENCE [LARGE SCALE GENOMIC DNA]</scope>
    <source>
        <strain evidence="5">CGMCC 1.15809</strain>
    </source>
</reference>
<dbReference type="Pfam" id="PF13692">
    <property type="entry name" value="Glyco_trans_1_4"/>
    <property type="match status" value="1"/>
</dbReference>
<evidence type="ECO:0000313" key="5">
    <source>
        <dbReference type="Proteomes" id="UP001596241"/>
    </source>
</evidence>
<dbReference type="RefSeq" id="WP_345086462.1">
    <property type="nucleotide sequence ID" value="NZ_BAAAWG010000010.1"/>
</dbReference>
<gene>
    <name evidence="4" type="ORF">ACFP3M_09565</name>
</gene>
<evidence type="ECO:0000256" key="2">
    <source>
        <dbReference type="SAM" id="MobiDB-lite"/>
    </source>
</evidence>
<name>A0ABW1FGK4_9ACTN</name>
<dbReference type="SUPFAM" id="SSF53756">
    <property type="entry name" value="UDP-Glycosyltransferase/glycogen phosphorylase"/>
    <property type="match status" value="1"/>
</dbReference>